<dbReference type="Proteomes" id="UP001054837">
    <property type="component" value="Unassembled WGS sequence"/>
</dbReference>
<organism evidence="2 3">
    <name type="scientific">Caerostris darwini</name>
    <dbReference type="NCBI Taxonomy" id="1538125"/>
    <lineage>
        <taxon>Eukaryota</taxon>
        <taxon>Metazoa</taxon>
        <taxon>Ecdysozoa</taxon>
        <taxon>Arthropoda</taxon>
        <taxon>Chelicerata</taxon>
        <taxon>Arachnida</taxon>
        <taxon>Araneae</taxon>
        <taxon>Araneomorphae</taxon>
        <taxon>Entelegynae</taxon>
        <taxon>Araneoidea</taxon>
        <taxon>Araneidae</taxon>
        <taxon>Caerostris</taxon>
    </lineage>
</organism>
<feature type="compositionally biased region" description="Basic and acidic residues" evidence="1">
    <location>
        <begin position="1"/>
        <end position="22"/>
    </location>
</feature>
<gene>
    <name evidence="2" type="ORF">CDAR_550881</name>
</gene>
<evidence type="ECO:0000313" key="2">
    <source>
        <dbReference type="EMBL" id="GIY10094.1"/>
    </source>
</evidence>
<dbReference type="AlphaFoldDB" id="A0AAV4QMN5"/>
<proteinExistence type="predicted"/>
<evidence type="ECO:0000256" key="1">
    <source>
        <dbReference type="SAM" id="MobiDB-lite"/>
    </source>
</evidence>
<feature type="region of interest" description="Disordered" evidence="1">
    <location>
        <begin position="1"/>
        <end position="33"/>
    </location>
</feature>
<protein>
    <submittedName>
        <fullName evidence="2">Uncharacterized protein</fullName>
    </submittedName>
</protein>
<feature type="compositionally biased region" description="Basic and acidic residues" evidence="1">
    <location>
        <begin position="72"/>
        <end position="107"/>
    </location>
</feature>
<keyword evidence="3" id="KW-1185">Reference proteome</keyword>
<accession>A0AAV4QMN5</accession>
<evidence type="ECO:0000313" key="3">
    <source>
        <dbReference type="Proteomes" id="UP001054837"/>
    </source>
</evidence>
<sequence length="107" mass="12432">MSRDGSKKDSTSAHRQTRENRVGRQPNIESRCTPHVCPFMRCLATRLTTSWGREGEKTSARTPFHRTGRKDKKWESARLPRPVEEKRGLARDEAIENREKPTEEREG</sequence>
<feature type="region of interest" description="Disordered" evidence="1">
    <location>
        <begin position="49"/>
        <end position="107"/>
    </location>
</feature>
<dbReference type="EMBL" id="BPLQ01004710">
    <property type="protein sequence ID" value="GIY10094.1"/>
    <property type="molecule type" value="Genomic_DNA"/>
</dbReference>
<name>A0AAV4QMN5_9ARAC</name>
<reference evidence="2 3" key="1">
    <citation type="submission" date="2021-06" db="EMBL/GenBank/DDBJ databases">
        <title>Caerostris darwini draft genome.</title>
        <authorList>
            <person name="Kono N."/>
            <person name="Arakawa K."/>
        </authorList>
    </citation>
    <scope>NUCLEOTIDE SEQUENCE [LARGE SCALE GENOMIC DNA]</scope>
</reference>
<comment type="caution">
    <text evidence="2">The sequence shown here is derived from an EMBL/GenBank/DDBJ whole genome shotgun (WGS) entry which is preliminary data.</text>
</comment>